<dbReference type="Proteomes" id="UP000192521">
    <property type="component" value="Unassembled WGS sequence"/>
</dbReference>
<keyword evidence="2" id="KW-1185">Reference proteome</keyword>
<sequence length="250" mass="28451">MEDVKKLLIDNGLEICSNPVDNGQVLKVYHNDILCKIAKIDSHPARLTAGYQGMLNDVYKIQAYAELGSKIVNEKLQNDSPVREFRFDDQNHLICSSLYLSAITLYGKCFTSADGRVAQLQETQVLKRMSESQQKKHMKFMDLRHNWTGHGGKSNHELMCGIVAFLPNNTAQPIYPALSIGFSVAGIFEELSELSSILADEIQYRKDLHSADVFKNVDQKEYLHKLRDESDFSLFIETPQPEKKVKVKRK</sequence>
<evidence type="ECO:0000313" key="2">
    <source>
        <dbReference type="Proteomes" id="UP000192521"/>
    </source>
</evidence>
<dbReference type="RefSeq" id="WP_085006077.1">
    <property type="nucleotide sequence ID" value="NZ_MWPR01000011.1"/>
</dbReference>
<proteinExistence type="predicted"/>
<dbReference type="EMBL" id="MWPR01000011">
    <property type="protein sequence ID" value="ORJ50601.1"/>
    <property type="molecule type" value="Genomic_DNA"/>
</dbReference>
<evidence type="ECO:0000313" key="1">
    <source>
        <dbReference type="EMBL" id="ORJ50601.1"/>
    </source>
</evidence>
<name>A0ABX3UGU5_KLUIN</name>
<comment type="caution">
    <text evidence="1">The sequence shown here is derived from an EMBL/GenBank/DDBJ whole genome shotgun (WGS) entry which is preliminary data.</text>
</comment>
<organism evidence="1 2">
    <name type="scientific">Kluyvera intermedia</name>
    <name type="common">Enterobacter intermedius</name>
    <dbReference type="NCBI Taxonomy" id="61648"/>
    <lineage>
        <taxon>Bacteria</taxon>
        <taxon>Pseudomonadati</taxon>
        <taxon>Pseudomonadota</taxon>
        <taxon>Gammaproteobacteria</taxon>
        <taxon>Enterobacterales</taxon>
        <taxon>Enterobacteriaceae</taxon>
        <taxon>Kluyvera</taxon>
    </lineage>
</organism>
<gene>
    <name evidence="1" type="ORF">B2M27_10035</name>
</gene>
<accession>A0ABX3UGU5</accession>
<protein>
    <submittedName>
        <fullName evidence="1">Uncharacterized protein</fullName>
    </submittedName>
</protein>
<reference evidence="1 2" key="1">
    <citation type="submission" date="2017-02" db="EMBL/GenBank/DDBJ databases">
        <title>Draft genome sequence of a Kluyvera intermedia isolate from a patient with a pancreatic abscess.</title>
        <authorList>
            <person name="Thele R."/>
        </authorList>
    </citation>
    <scope>NUCLEOTIDE SEQUENCE [LARGE SCALE GENOMIC DNA]</scope>
    <source>
        <strain evidence="1 2">FOSA7093</strain>
    </source>
</reference>